<dbReference type="RefSeq" id="WP_026737199.1">
    <property type="nucleotide sequence ID" value="NZ_AP019822.1"/>
</dbReference>
<dbReference type="InterPro" id="IPR001347">
    <property type="entry name" value="SIS_dom"/>
</dbReference>
<dbReference type="PROSITE" id="PS51071">
    <property type="entry name" value="HTH_RPIR"/>
    <property type="match status" value="1"/>
</dbReference>
<dbReference type="EMBL" id="AP019822">
    <property type="protein sequence ID" value="BBM35688.1"/>
    <property type="molecule type" value="Genomic_DNA"/>
</dbReference>
<evidence type="ECO:0000313" key="6">
    <source>
        <dbReference type="EMBL" id="BBM35688.1"/>
    </source>
</evidence>
<evidence type="ECO:0000259" key="5">
    <source>
        <dbReference type="PROSITE" id="PS51464"/>
    </source>
</evidence>
<evidence type="ECO:0000256" key="2">
    <source>
        <dbReference type="ARBA" id="ARBA00023125"/>
    </source>
</evidence>
<dbReference type="InterPro" id="IPR046348">
    <property type="entry name" value="SIS_dom_sf"/>
</dbReference>
<keyword evidence="3" id="KW-0804">Transcription</keyword>
<evidence type="ECO:0000313" key="7">
    <source>
        <dbReference type="Proteomes" id="UP000321606"/>
    </source>
</evidence>
<dbReference type="Gene3D" id="3.40.50.10490">
    <property type="entry name" value="Glucose-6-phosphate isomerase like protein, domain 1"/>
    <property type="match status" value="1"/>
</dbReference>
<dbReference type="KEGG" id="lgo:JCM16774_0617"/>
<accession>A0A510J8T2</accession>
<dbReference type="InterPro" id="IPR035472">
    <property type="entry name" value="RpiR-like_SIS"/>
</dbReference>
<dbReference type="SUPFAM" id="SSF46689">
    <property type="entry name" value="Homeodomain-like"/>
    <property type="match status" value="1"/>
</dbReference>
<dbReference type="InterPro" id="IPR009057">
    <property type="entry name" value="Homeodomain-like_sf"/>
</dbReference>
<protein>
    <submittedName>
        <fullName evidence="6">Transcriptional regulator, RpiR family</fullName>
    </submittedName>
</protein>
<dbReference type="PANTHER" id="PTHR30514">
    <property type="entry name" value="GLUCOKINASE"/>
    <property type="match status" value="1"/>
</dbReference>
<dbReference type="InterPro" id="IPR047640">
    <property type="entry name" value="RpiR-like"/>
</dbReference>
<dbReference type="OrthoDB" id="3684496at2"/>
<dbReference type="GO" id="GO:0003700">
    <property type="term" value="F:DNA-binding transcription factor activity"/>
    <property type="evidence" value="ECO:0007669"/>
    <property type="project" value="InterPro"/>
</dbReference>
<dbReference type="GO" id="GO:0097367">
    <property type="term" value="F:carbohydrate derivative binding"/>
    <property type="evidence" value="ECO:0007669"/>
    <property type="project" value="InterPro"/>
</dbReference>
<dbReference type="Pfam" id="PF01418">
    <property type="entry name" value="HTH_6"/>
    <property type="match status" value="1"/>
</dbReference>
<dbReference type="GO" id="GO:0003677">
    <property type="term" value="F:DNA binding"/>
    <property type="evidence" value="ECO:0007669"/>
    <property type="project" value="UniProtKB-KW"/>
</dbReference>
<feature type="domain" description="HTH rpiR-type" evidence="4">
    <location>
        <begin position="5"/>
        <end position="81"/>
    </location>
</feature>
<dbReference type="AlphaFoldDB" id="A0A510J8T2"/>
<name>A0A510J8T2_9FUSO</name>
<reference evidence="6 7" key="1">
    <citation type="submission" date="2019-07" db="EMBL/GenBank/DDBJ databases">
        <title>Complete Genome Sequence of Leptotrichia goodfellowii Strain JCM 16774.</title>
        <authorList>
            <person name="Watanabe S."/>
            <person name="Cui L."/>
        </authorList>
    </citation>
    <scope>NUCLEOTIDE SEQUENCE [LARGE SCALE GENOMIC DNA]</scope>
    <source>
        <strain evidence="6 7">JCM16774</strain>
    </source>
</reference>
<dbReference type="InterPro" id="IPR036388">
    <property type="entry name" value="WH-like_DNA-bd_sf"/>
</dbReference>
<dbReference type="PANTHER" id="PTHR30514:SF1">
    <property type="entry name" value="HTH-TYPE TRANSCRIPTIONAL REGULATOR HEXR-RELATED"/>
    <property type="match status" value="1"/>
</dbReference>
<dbReference type="CDD" id="cd05013">
    <property type="entry name" value="SIS_RpiR"/>
    <property type="match status" value="1"/>
</dbReference>
<dbReference type="GO" id="GO:1901135">
    <property type="term" value="P:carbohydrate derivative metabolic process"/>
    <property type="evidence" value="ECO:0007669"/>
    <property type="project" value="InterPro"/>
</dbReference>
<keyword evidence="1" id="KW-0805">Transcription regulation</keyword>
<dbReference type="STRING" id="714315.GCA_000516535_00616"/>
<dbReference type="Pfam" id="PF01380">
    <property type="entry name" value="SIS"/>
    <property type="match status" value="1"/>
</dbReference>
<keyword evidence="2" id="KW-0238">DNA-binding</keyword>
<sequence>MSLYENYEHKIKEIYSELRKSEKKVADYILANKIKIEKMGLEEIAENSKVSTPTVIRFTKALGYEGFKDFKTELLKSGRQNQNDYDNIDLLLDLHITKNDNLEDIPIKLVGLTIKALEETLKFLNYEIYEEAIKLITNANTIDIYGVGNSGSIGNDFASKLLRIGLNCRAYPDNHLQQLCACHLGKKDLAIAISHSGETRDTVDALRIAKESGAKTLVLTNFKASVITKYADISLFTGDTESTFYSETMSSRMSQLALVDMLYMGVLLSDYNKYAKRLDKINNLTIGKIY</sequence>
<proteinExistence type="predicted"/>
<evidence type="ECO:0000256" key="3">
    <source>
        <dbReference type="ARBA" id="ARBA00023163"/>
    </source>
</evidence>
<dbReference type="Gene3D" id="1.10.10.10">
    <property type="entry name" value="Winged helix-like DNA-binding domain superfamily/Winged helix DNA-binding domain"/>
    <property type="match status" value="1"/>
</dbReference>
<dbReference type="Proteomes" id="UP000321606">
    <property type="component" value="Chromosome"/>
</dbReference>
<feature type="domain" description="SIS" evidence="5">
    <location>
        <begin position="132"/>
        <end position="272"/>
    </location>
</feature>
<organism evidence="6 7">
    <name type="scientific">Pseudoleptotrichia goodfellowii</name>
    <dbReference type="NCBI Taxonomy" id="157692"/>
    <lineage>
        <taxon>Bacteria</taxon>
        <taxon>Fusobacteriati</taxon>
        <taxon>Fusobacteriota</taxon>
        <taxon>Fusobacteriia</taxon>
        <taxon>Fusobacteriales</taxon>
        <taxon>Leptotrichiaceae</taxon>
        <taxon>Pseudoleptotrichia</taxon>
    </lineage>
</organism>
<evidence type="ECO:0000259" key="4">
    <source>
        <dbReference type="PROSITE" id="PS51071"/>
    </source>
</evidence>
<dbReference type="SUPFAM" id="SSF53697">
    <property type="entry name" value="SIS domain"/>
    <property type="match status" value="1"/>
</dbReference>
<dbReference type="InterPro" id="IPR000281">
    <property type="entry name" value="HTH_RpiR"/>
</dbReference>
<dbReference type="PROSITE" id="PS51464">
    <property type="entry name" value="SIS"/>
    <property type="match status" value="1"/>
</dbReference>
<gene>
    <name evidence="6" type="ORF">JCM16774_0617</name>
</gene>
<evidence type="ECO:0000256" key="1">
    <source>
        <dbReference type="ARBA" id="ARBA00023015"/>
    </source>
</evidence>